<keyword evidence="1" id="KW-0732">Signal</keyword>
<evidence type="ECO:0000313" key="2">
    <source>
        <dbReference type="EMBL" id="EIJ87145.1"/>
    </source>
</evidence>
<dbReference type="EMBL" id="GL870887">
    <property type="protein sequence ID" value="EIJ87145.1"/>
    <property type="molecule type" value="Genomic_DNA"/>
</dbReference>
<dbReference type="VEuPathDB" id="MicrosporidiaDB:NEQG_02665"/>
<protein>
    <recommendedName>
        <fullName evidence="4">Cytochrome c domain-containing protein</fullName>
    </recommendedName>
</protein>
<gene>
    <name evidence="2" type="ORF">NEQG_02665</name>
</gene>
<reference evidence="2" key="1">
    <citation type="submission" date="2011-01" db="EMBL/GenBank/DDBJ databases">
        <title>The Genome Sequence of Nematocida parisii strain ERTm3.</title>
        <authorList>
            <consortium name="The Broad Institute Genome Sequencing Platform"/>
            <consortium name="The Broad Institute Genome Sequencing Center for Infectious Disease"/>
            <person name="Cuomo C."/>
            <person name="Troemel E."/>
            <person name="Young S.K."/>
            <person name="Zeng Q."/>
            <person name="Gargeya S."/>
            <person name="Fitzgerald M."/>
            <person name="Haas B."/>
            <person name="Abouelleil A."/>
            <person name="Alvarado L."/>
            <person name="Arachchi H.M."/>
            <person name="Berlin A."/>
            <person name="Chapman S.B."/>
            <person name="Gearin G."/>
            <person name="Goldberg J."/>
            <person name="Griggs A."/>
            <person name="Gujja S."/>
            <person name="Hansen M."/>
            <person name="Heiman D."/>
            <person name="Howarth C."/>
            <person name="Larimer J."/>
            <person name="Lui A."/>
            <person name="MacDonald P.J.P."/>
            <person name="McCowen C."/>
            <person name="Montmayeur A."/>
            <person name="Murphy C."/>
            <person name="Neiman D."/>
            <person name="Pearson M."/>
            <person name="Priest M."/>
            <person name="Roberts A."/>
            <person name="Saif S."/>
            <person name="Shea T."/>
            <person name="Sisk P."/>
            <person name="Stolte C."/>
            <person name="Sykes S."/>
            <person name="Wortman J."/>
            <person name="Nusbaum C."/>
            <person name="Birren B."/>
        </authorList>
    </citation>
    <scope>NUCLEOTIDE SEQUENCE</scope>
    <source>
        <strain evidence="2">ERTm3</strain>
    </source>
</reference>
<proteinExistence type="predicted"/>
<dbReference type="Proteomes" id="UP000002872">
    <property type="component" value="Unassembled WGS sequence"/>
</dbReference>
<sequence>MKKGVRVLLLLFTLACAVGVGMAVCTARHRLETEGTESREDTQRVLQNSLKCAECKRDSIIGGTENRGPPGSV</sequence>
<dbReference type="HOGENOM" id="CLU_2705380_0_0_1"/>
<dbReference type="InParanoid" id="I3ED48"/>
<organism evidence="2 3">
    <name type="scientific">Nematocida parisii (strain ERTm3)</name>
    <name type="common">Nematode killer fungus</name>
    <dbReference type="NCBI Taxonomy" id="935791"/>
    <lineage>
        <taxon>Eukaryota</taxon>
        <taxon>Fungi</taxon>
        <taxon>Fungi incertae sedis</taxon>
        <taxon>Microsporidia</taxon>
        <taxon>Nematocida</taxon>
    </lineage>
</organism>
<dbReference type="AlphaFoldDB" id="I3ED48"/>
<feature type="signal peptide" evidence="1">
    <location>
        <begin position="1"/>
        <end position="23"/>
    </location>
</feature>
<evidence type="ECO:0000256" key="1">
    <source>
        <dbReference type="SAM" id="SignalP"/>
    </source>
</evidence>
<evidence type="ECO:0008006" key="4">
    <source>
        <dbReference type="Google" id="ProtNLM"/>
    </source>
</evidence>
<keyword evidence="3" id="KW-1185">Reference proteome</keyword>
<name>I3ED48_NEMP3</name>
<feature type="chain" id="PRO_5003670541" description="Cytochrome c domain-containing protein" evidence="1">
    <location>
        <begin position="24"/>
        <end position="73"/>
    </location>
</feature>
<evidence type="ECO:0000313" key="3">
    <source>
        <dbReference type="Proteomes" id="UP000002872"/>
    </source>
</evidence>
<accession>I3ED48</accession>